<gene>
    <name evidence="3" type="ORF">C7C46_22330</name>
</gene>
<dbReference type="Gene3D" id="1.20.910.10">
    <property type="entry name" value="Heme oxygenase-like"/>
    <property type="match status" value="1"/>
</dbReference>
<dbReference type="OrthoDB" id="3467339at2"/>
<evidence type="ECO:0000313" key="3">
    <source>
        <dbReference type="EMBL" id="PYC76382.1"/>
    </source>
</evidence>
<evidence type="ECO:0000259" key="2">
    <source>
        <dbReference type="Pfam" id="PF03070"/>
    </source>
</evidence>
<dbReference type="Pfam" id="PF03070">
    <property type="entry name" value="TENA_THI-4"/>
    <property type="match status" value="1"/>
</dbReference>
<organism evidence="3 4">
    <name type="scientific">Streptomyces tateyamensis</name>
    <dbReference type="NCBI Taxonomy" id="565073"/>
    <lineage>
        <taxon>Bacteria</taxon>
        <taxon>Bacillati</taxon>
        <taxon>Actinomycetota</taxon>
        <taxon>Actinomycetes</taxon>
        <taxon>Kitasatosporales</taxon>
        <taxon>Streptomycetaceae</taxon>
        <taxon>Streptomyces</taxon>
    </lineage>
</organism>
<dbReference type="InterPro" id="IPR004305">
    <property type="entry name" value="Thiaminase-2/PQQC"/>
</dbReference>
<feature type="domain" description="Thiaminase-2/PQQC" evidence="2">
    <location>
        <begin position="28"/>
        <end position="213"/>
    </location>
</feature>
<keyword evidence="4" id="KW-1185">Reference proteome</keyword>
<sequence length="232" mass="24433">MTPTPRAALQELRAELTPAESANRLVPRIEQGSAPVPLLAELAAQQYRIIRSDRRSFLVLAARCADSPAGGYFSRLADGESLALAALSGYAAACGLSEAQLPGRAPLAGCQAYPHQLAWLALNGEPTAAVLALAANFAAWGGYCAATARALRRHYGFSDAACAFFDFFATPAPELEEEAVRVVAAAGLDEARLAAGREYGRLLQSYELMFWNTLADLSPAAEPPVDPGLGLA</sequence>
<name>A0A2V4NBV7_9ACTN</name>
<dbReference type="Proteomes" id="UP000248039">
    <property type="component" value="Unassembled WGS sequence"/>
</dbReference>
<evidence type="ECO:0000256" key="1">
    <source>
        <dbReference type="ARBA" id="ARBA00004948"/>
    </source>
</evidence>
<comment type="pathway">
    <text evidence="1">Cofactor biosynthesis; thiamine diphosphate biosynthesis.</text>
</comment>
<dbReference type="InterPro" id="IPR016084">
    <property type="entry name" value="Haem_Oase-like_multi-hlx"/>
</dbReference>
<comment type="caution">
    <text evidence="3">The sequence shown here is derived from an EMBL/GenBank/DDBJ whole genome shotgun (WGS) entry which is preliminary data.</text>
</comment>
<dbReference type="SUPFAM" id="SSF48613">
    <property type="entry name" value="Heme oxygenase-like"/>
    <property type="match status" value="1"/>
</dbReference>
<reference evidence="3 4" key="1">
    <citation type="submission" date="2018-03" db="EMBL/GenBank/DDBJ databases">
        <title>Bioinformatic expansion and discovery of thiopeptide antibiotics.</title>
        <authorList>
            <person name="Schwalen C.J."/>
            <person name="Hudson G.A."/>
            <person name="Mitchell D.A."/>
        </authorList>
    </citation>
    <scope>NUCLEOTIDE SEQUENCE [LARGE SCALE GENOMIC DNA]</scope>
    <source>
        <strain evidence="3 4">ATCC 21389</strain>
    </source>
</reference>
<evidence type="ECO:0000313" key="4">
    <source>
        <dbReference type="Proteomes" id="UP000248039"/>
    </source>
</evidence>
<protein>
    <submittedName>
        <fullName evidence="3">Transcriptional regulator</fullName>
    </submittedName>
</protein>
<dbReference type="AlphaFoldDB" id="A0A2V4NBV7"/>
<accession>A0A2V4NBV7</accession>
<proteinExistence type="predicted"/>
<dbReference type="EMBL" id="PYBW01000083">
    <property type="protein sequence ID" value="PYC76382.1"/>
    <property type="molecule type" value="Genomic_DNA"/>
</dbReference>
<dbReference type="RefSeq" id="WP_110671685.1">
    <property type="nucleotide sequence ID" value="NZ_PYBW01000083.1"/>
</dbReference>